<evidence type="ECO:0000256" key="1">
    <source>
        <dbReference type="ARBA" id="ARBA00004651"/>
    </source>
</evidence>
<evidence type="ECO:0000313" key="10">
    <source>
        <dbReference type="Proteomes" id="UP000279089"/>
    </source>
</evidence>
<evidence type="ECO:0000256" key="8">
    <source>
        <dbReference type="SAM" id="Phobius"/>
    </source>
</evidence>
<evidence type="ECO:0000313" key="9">
    <source>
        <dbReference type="EMBL" id="RPD41988.1"/>
    </source>
</evidence>
<dbReference type="Proteomes" id="UP000279089">
    <property type="component" value="Unassembled WGS sequence"/>
</dbReference>
<feature type="transmembrane region" description="Helical" evidence="8">
    <location>
        <begin position="158"/>
        <end position="183"/>
    </location>
</feature>
<proteinExistence type="inferred from homology"/>
<organism evidence="9 10">
    <name type="scientific">Chitinophaga barathri</name>
    <dbReference type="NCBI Taxonomy" id="1647451"/>
    <lineage>
        <taxon>Bacteria</taxon>
        <taxon>Pseudomonadati</taxon>
        <taxon>Bacteroidota</taxon>
        <taxon>Chitinophagia</taxon>
        <taxon>Chitinophagales</taxon>
        <taxon>Chitinophagaceae</taxon>
        <taxon>Chitinophaga</taxon>
    </lineage>
</organism>
<dbReference type="EMBL" id="RMBX01000003">
    <property type="protein sequence ID" value="RPD41988.1"/>
    <property type="molecule type" value="Genomic_DNA"/>
</dbReference>
<feature type="transmembrane region" description="Helical" evidence="8">
    <location>
        <begin position="331"/>
        <end position="350"/>
    </location>
</feature>
<dbReference type="Pfam" id="PF09594">
    <property type="entry name" value="GT87"/>
    <property type="match status" value="1"/>
</dbReference>
<evidence type="ECO:0000256" key="5">
    <source>
        <dbReference type="ARBA" id="ARBA00022989"/>
    </source>
</evidence>
<feature type="transmembrane region" description="Helical" evidence="8">
    <location>
        <begin position="308"/>
        <end position="324"/>
    </location>
</feature>
<keyword evidence="10" id="KW-1185">Reference proteome</keyword>
<evidence type="ECO:0000256" key="7">
    <source>
        <dbReference type="ARBA" id="ARBA00024033"/>
    </source>
</evidence>
<feature type="transmembrane region" description="Helical" evidence="8">
    <location>
        <begin position="89"/>
        <end position="107"/>
    </location>
</feature>
<feature type="transmembrane region" description="Helical" evidence="8">
    <location>
        <begin position="362"/>
        <end position="381"/>
    </location>
</feature>
<feature type="transmembrane region" description="Helical" evidence="8">
    <location>
        <begin position="256"/>
        <end position="277"/>
    </location>
</feature>
<dbReference type="InterPro" id="IPR018584">
    <property type="entry name" value="GT87"/>
</dbReference>
<evidence type="ECO:0000256" key="2">
    <source>
        <dbReference type="ARBA" id="ARBA00022475"/>
    </source>
</evidence>
<evidence type="ECO:0000256" key="3">
    <source>
        <dbReference type="ARBA" id="ARBA00022679"/>
    </source>
</evidence>
<dbReference type="GO" id="GO:0005886">
    <property type="term" value="C:plasma membrane"/>
    <property type="evidence" value="ECO:0007669"/>
    <property type="project" value="UniProtKB-SubCell"/>
</dbReference>
<dbReference type="PROSITE" id="PS51257">
    <property type="entry name" value="PROKAR_LIPOPROTEIN"/>
    <property type="match status" value="1"/>
</dbReference>
<keyword evidence="3" id="KW-0808">Transferase</keyword>
<feature type="transmembrane region" description="Helical" evidence="8">
    <location>
        <begin position="190"/>
        <end position="208"/>
    </location>
</feature>
<dbReference type="OrthoDB" id="1070018at2"/>
<comment type="subcellular location">
    <subcellularLocation>
        <location evidence="1">Cell membrane</location>
        <topology evidence="1">Multi-pass membrane protein</topology>
    </subcellularLocation>
</comment>
<keyword evidence="4 8" id="KW-0812">Transmembrane</keyword>
<reference evidence="10" key="1">
    <citation type="submission" date="2018-11" db="EMBL/GenBank/DDBJ databases">
        <title>Chitinophaga lutea sp.nov., isolate from arsenic contaminated soil.</title>
        <authorList>
            <person name="Zong Y."/>
        </authorList>
    </citation>
    <scope>NUCLEOTIDE SEQUENCE [LARGE SCALE GENOMIC DNA]</scope>
    <source>
        <strain evidence="10">YLT18</strain>
    </source>
</reference>
<keyword evidence="2" id="KW-1003">Cell membrane</keyword>
<evidence type="ECO:0000256" key="6">
    <source>
        <dbReference type="ARBA" id="ARBA00023136"/>
    </source>
</evidence>
<name>A0A3N4MEH1_9BACT</name>
<dbReference type="AlphaFoldDB" id="A0A3N4MEH1"/>
<comment type="caution">
    <text evidence="9">The sequence shown here is derived from an EMBL/GenBank/DDBJ whole genome shotgun (WGS) entry which is preliminary data.</text>
</comment>
<keyword evidence="6 8" id="KW-0472">Membrane</keyword>
<accession>A0A3N4MEH1</accession>
<dbReference type="RefSeq" id="WP_120514962.1">
    <property type="nucleotide sequence ID" value="NZ_QXZY01000002.1"/>
</dbReference>
<protein>
    <submittedName>
        <fullName evidence="9">DUF2029 domain-containing protein</fullName>
    </submittedName>
</protein>
<sequence length="389" mass="45233">MLKEQKNLLSWLGEKEWLAPLLWFGLSMIAACKEFFSGNYNNYTIFKHVFLHATQGKTLYGPYPEYFDVNNYGPLFSVLITPFALMPDMIGSILWVLFNATVLFLAIRQLPLTRIQQNLVLIFASHELMAASGYFQFNPIIAACLVFSFVMIRKGKEFWAAFFIMFGAYTKLYGIVGLSFFFFTNNKWRLIYSMVIWGVVLFALPMILSSPSYIVQSYREWYEALVVKNDQNARFDKGILLQDISAMGFIRRVFRLPYMSVLWVIVPALVLFAAQYLRLKYREYTSYQLYILASALLFTVLFSSSSESPTYIIAFIGPCVWYVLQPKTWQNNAFFIFVLIGCSFSHSDLVTPWVKKNIVVPYAFKAFPCLVMWLVIVYQILTRRFLRTV</sequence>
<gene>
    <name evidence="9" type="ORF">EG028_07470</name>
</gene>
<feature type="transmembrane region" description="Helical" evidence="8">
    <location>
        <begin position="284"/>
        <end position="302"/>
    </location>
</feature>
<keyword evidence="5 8" id="KW-1133">Transmembrane helix</keyword>
<comment type="similarity">
    <text evidence="7">Belongs to the glycosyltransferase 87 family.</text>
</comment>
<evidence type="ECO:0000256" key="4">
    <source>
        <dbReference type="ARBA" id="ARBA00022692"/>
    </source>
</evidence>
<feature type="transmembrane region" description="Helical" evidence="8">
    <location>
        <begin position="128"/>
        <end position="152"/>
    </location>
</feature>
<dbReference type="GO" id="GO:0016758">
    <property type="term" value="F:hexosyltransferase activity"/>
    <property type="evidence" value="ECO:0007669"/>
    <property type="project" value="InterPro"/>
</dbReference>